<evidence type="ECO:0000313" key="3">
    <source>
        <dbReference type="Proteomes" id="UP000238322"/>
    </source>
</evidence>
<evidence type="ECO:0000313" key="2">
    <source>
        <dbReference type="EMBL" id="PQO36230.1"/>
    </source>
</evidence>
<dbReference type="RefSeq" id="WP_105329520.1">
    <property type="nucleotide sequence ID" value="NZ_PUHY01000006.1"/>
</dbReference>
<sequence>MAAKQIQGDRLRGHLEAMILAILEQDPAHGFDIVKKLQDRGEGALHMREGTIYPVLYRMEASGLIQAKWDDSQKDRKGPRRKIYAVTRKGHRQLAQGRQEWEQFVNVVGGIIGGTA</sequence>
<comment type="caution">
    <text evidence="2">The sequence shown here is derived from an EMBL/GenBank/DDBJ whole genome shotgun (WGS) entry which is preliminary data.</text>
</comment>
<dbReference type="Proteomes" id="UP000238322">
    <property type="component" value="Unassembled WGS sequence"/>
</dbReference>
<organism evidence="2 3">
    <name type="scientific">Blastopirellula marina</name>
    <dbReference type="NCBI Taxonomy" id="124"/>
    <lineage>
        <taxon>Bacteria</taxon>
        <taxon>Pseudomonadati</taxon>
        <taxon>Planctomycetota</taxon>
        <taxon>Planctomycetia</taxon>
        <taxon>Pirellulales</taxon>
        <taxon>Pirellulaceae</taxon>
        <taxon>Blastopirellula</taxon>
    </lineage>
</organism>
<dbReference type="InterPro" id="IPR052509">
    <property type="entry name" value="Metal_resp_DNA-bind_regulator"/>
</dbReference>
<dbReference type="PANTHER" id="PTHR33169">
    <property type="entry name" value="PADR-FAMILY TRANSCRIPTIONAL REGULATOR"/>
    <property type="match status" value="1"/>
</dbReference>
<dbReference type="EMBL" id="PUHY01000006">
    <property type="protein sequence ID" value="PQO36230.1"/>
    <property type="molecule type" value="Genomic_DNA"/>
</dbReference>
<dbReference type="OrthoDB" id="9808017at2"/>
<protein>
    <submittedName>
        <fullName evidence="2">PadR family transcriptional regulator</fullName>
    </submittedName>
</protein>
<dbReference type="InterPro" id="IPR036390">
    <property type="entry name" value="WH_DNA-bd_sf"/>
</dbReference>
<dbReference type="InterPro" id="IPR005149">
    <property type="entry name" value="Tscrpt_reg_PadR_N"/>
</dbReference>
<feature type="domain" description="Transcription regulator PadR N-terminal" evidence="1">
    <location>
        <begin position="19"/>
        <end position="95"/>
    </location>
</feature>
<dbReference type="AlphaFoldDB" id="A0A2S8FVZ7"/>
<reference evidence="2 3" key="1">
    <citation type="submission" date="2018-02" db="EMBL/GenBank/DDBJ databases">
        <title>Comparative genomes isolates from brazilian mangrove.</title>
        <authorList>
            <person name="Araujo J.E."/>
            <person name="Taketani R.G."/>
            <person name="Silva M.C.P."/>
            <person name="Loureco M.V."/>
            <person name="Andreote F.D."/>
        </authorList>
    </citation>
    <scope>NUCLEOTIDE SEQUENCE [LARGE SCALE GENOMIC DNA]</scope>
    <source>
        <strain evidence="2 3">Hex-1 MGV</strain>
    </source>
</reference>
<gene>
    <name evidence="2" type="ORF">C5Y83_09955</name>
</gene>
<accession>A0A2S8FVZ7</accession>
<dbReference type="InterPro" id="IPR036388">
    <property type="entry name" value="WH-like_DNA-bd_sf"/>
</dbReference>
<dbReference type="Gene3D" id="1.10.10.10">
    <property type="entry name" value="Winged helix-like DNA-binding domain superfamily/Winged helix DNA-binding domain"/>
    <property type="match status" value="1"/>
</dbReference>
<dbReference type="PANTHER" id="PTHR33169:SF14">
    <property type="entry name" value="TRANSCRIPTIONAL REGULATOR RV3488"/>
    <property type="match status" value="1"/>
</dbReference>
<name>A0A2S8FVZ7_9BACT</name>
<proteinExistence type="predicted"/>
<dbReference type="Pfam" id="PF03551">
    <property type="entry name" value="PadR"/>
    <property type="match status" value="1"/>
</dbReference>
<evidence type="ECO:0000259" key="1">
    <source>
        <dbReference type="Pfam" id="PF03551"/>
    </source>
</evidence>
<dbReference type="SUPFAM" id="SSF46785">
    <property type="entry name" value="Winged helix' DNA-binding domain"/>
    <property type="match status" value="1"/>
</dbReference>